<comment type="similarity">
    <text evidence="3">Belongs to the AIG1 family.</text>
</comment>
<evidence type="ECO:0000256" key="8">
    <source>
        <dbReference type="ARBA" id="ARBA00047427"/>
    </source>
</evidence>
<comment type="catalytic activity">
    <reaction evidence="8">
        <text>13-octadecanoyloxy-octadecanoate + H2O = 13-hydroxy-octadecanoate + octadecanoate + H(+)</text>
        <dbReference type="Rhea" id="RHEA:52084"/>
        <dbReference type="ChEBI" id="CHEBI:15377"/>
        <dbReference type="ChEBI" id="CHEBI:15378"/>
        <dbReference type="ChEBI" id="CHEBI:25629"/>
        <dbReference type="ChEBI" id="CHEBI:136304"/>
        <dbReference type="ChEBI" id="CHEBI:136335"/>
    </reaction>
    <physiologicalReaction direction="left-to-right" evidence="8">
        <dbReference type="Rhea" id="RHEA:52085"/>
    </physiologicalReaction>
</comment>
<comment type="subcellular location">
    <subcellularLocation>
        <location evidence="2">Endomembrane system</location>
        <topology evidence="2">Multi-pass membrane protein</topology>
    </subcellularLocation>
</comment>
<dbReference type="AlphaFoldDB" id="A0AAV1KVC8"/>
<evidence type="ECO:0000256" key="7">
    <source>
        <dbReference type="ARBA" id="ARBA00047368"/>
    </source>
</evidence>
<keyword evidence="5 17" id="KW-1133">Transmembrane helix</keyword>
<keyword evidence="19" id="KW-1185">Reference proteome</keyword>
<comment type="catalytic activity">
    <reaction evidence="10">
        <text>12-octadecanoyloxy-octadecanoate + H2O = 12-hydroxyoctadecanoate + octadecanoate + H(+)</text>
        <dbReference type="Rhea" id="RHEA:52080"/>
        <dbReference type="ChEBI" id="CHEBI:15377"/>
        <dbReference type="ChEBI" id="CHEBI:15378"/>
        <dbReference type="ChEBI" id="CHEBI:25629"/>
        <dbReference type="ChEBI" id="CHEBI:84201"/>
        <dbReference type="ChEBI" id="CHEBI:136330"/>
    </reaction>
    <physiologicalReaction direction="left-to-right" evidence="10">
        <dbReference type="Rhea" id="RHEA:52081"/>
    </physiologicalReaction>
</comment>
<evidence type="ECO:0000256" key="10">
    <source>
        <dbReference type="ARBA" id="ARBA00048680"/>
    </source>
</evidence>
<comment type="catalytic activity">
    <reaction evidence="7">
        <text>12-hexadecanoyloxy-octadecanoate + H2O = 12-hydroxyoctadecanoate + hexadecanoate + H(+)</text>
        <dbReference type="Rhea" id="RHEA:52056"/>
        <dbReference type="ChEBI" id="CHEBI:7896"/>
        <dbReference type="ChEBI" id="CHEBI:15377"/>
        <dbReference type="ChEBI" id="CHEBI:15378"/>
        <dbReference type="ChEBI" id="CHEBI:83677"/>
        <dbReference type="ChEBI" id="CHEBI:84201"/>
    </reaction>
    <physiologicalReaction direction="left-to-right" evidence="7">
        <dbReference type="Rhea" id="RHEA:52057"/>
    </physiologicalReaction>
</comment>
<evidence type="ECO:0000256" key="14">
    <source>
        <dbReference type="ARBA" id="ARBA00049296"/>
    </source>
</evidence>
<reference evidence="18 19" key="1">
    <citation type="submission" date="2023-11" db="EMBL/GenBank/DDBJ databases">
        <authorList>
            <person name="Hedman E."/>
            <person name="Englund M."/>
            <person name="Stromberg M."/>
            <person name="Nyberg Akerstrom W."/>
            <person name="Nylinder S."/>
            <person name="Jareborg N."/>
            <person name="Kallberg Y."/>
            <person name="Kronander E."/>
        </authorList>
    </citation>
    <scope>NUCLEOTIDE SEQUENCE [LARGE SCALE GENOMIC DNA]</scope>
</reference>
<dbReference type="InterPro" id="IPR006838">
    <property type="entry name" value="ADTRP_AIG1"/>
</dbReference>
<evidence type="ECO:0000256" key="12">
    <source>
        <dbReference type="ARBA" id="ARBA00048800"/>
    </source>
</evidence>
<evidence type="ECO:0000256" key="3">
    <source>
        <dbReference type="ARBA" id="ARBA00009300"/>
    </source>
</evidence>
<evidence type="ECO:0000313" key="18">
    <source>
        <dbReference type="EMBL" id="CAK1586988.1"/>
    </source>
</evidence>
<evidence type="ECO:0008006" key="20">
    <source>
        <dbReference type="Google" id="ProtNLM"/>
    </source>
</evidence>
<dbReference type="PANTHER" id="PTHR10989:SF16">
    <property type="entry name" value="AT02829P-RELATED"/>
    <property type="match status" value="1"/>
</dbReference>
<comment type="catalytic activity">
    <reaction evidence="11">
        <text>12-(9Z-octadecenoyloxy)-octadecanoate + H2O = 12-hydroxyoctadecanoate + (9Z)-octadecenoate + H(+)</text>
        <dbReference type="Rhea" id="RHEA:52060"/>
        <dbReference type="ChEBI" id="CHEBI:15377"/>
        <dbReference type="ChEBI" id="CHEBI:15378"/>
        <dbReference type="ChEBI" id="CHEBI:30823"/>
        <dbReference type="ChEBI" id="CHEBI:84201"/>
        <dbReference type="ChEBI" id="CHEBI:136302"/>
    </reaction>
    <physiologicalReaction direction="left-to-right" evidence="11">
        <dbReference type="Rhea" id="RHEA:52061"/>
    </physiologicalReaction>
</comment>
<organism evidence="18 19">
    <name type="scientific">Parnassius mnemosyne</name>
    <name type="common">clouded apollo</name>
    <dbReference type="NCBI Taxonomy" id="213953"/>
    <lineage>
        <taxon>Eukaryota</taxon>
        <taxon>Metazoa</taxon>
        <taxon>Ecdysozoa</taxon>
        <taxon>Arthropoda</taxon>
        <taxon>Hexapoda</taxon>
        <taxon>Insecta</taxon>
        <taxon>Pterygota</taxon>
        <taxon>Neoptera</taxon>
        <taxon>Endopterygota</taxon>
        <taxon>Lepidoptera</taxon>
        <taxon>Glossata</taxon>
        <taxon>Ditrysia</taxon>
        <taxon>Papilionoidea</taxon>
        <taxon>Papilionidae</taxon>
        <taxon>Parnassiinae</taxon>
        <taxon>Parnassini</taxon>
        <taxon>Parnassius</taxon>
        <taxon>Driopa</taxon>
    </lineage>
</organism>
<dbReference type="GO" id="GO:0012505">
    <property type="term" value="C:endomembrane system"/>
    <property type="evidence" value="ECO:0007669"/>
    <property type="project" value="UniProtKB-SubCell"/>
</dbReference>
<feature type="transmembrane region" description="Helical" evidence="17">
    <location>
        <begin position="43"/>
        <end position="65"/>
    </location>
</feature>
<evidence type="ECO:0000256" key="4">
    <source>
        <dbReference type="ARBA" id="ARBA00022692"/>
    </source>
</evidence>
<accession>A0AAV1KVC8</accession>
<evidence type="ECO:0000256" key="6">
    <source>
        <dbReference type="ARBA" id="ARBA00023136"/>
    </source>
</evidence>
<gene>
    <name evidence="18" type="ORF">PARMNEM_LOCUS7870</name>
</gene>
<proteinExistence type="inferred from homology"/>
<evidence type="ECO:0000256" key="13">
    <source>
        <dbReference type="ARBA" id="ARBA00049221"/>
    </source>
</evidence>
<keyword evidence="4 17" id="KW-0812">Transmembrane</keyword>
<evidence type="ECO:0000256" key="15">
    <source>
        <dbReference type="ARBA" id="ARBA00049322"/>
    </source>
</evidence>
<dbReference type="Pfam" id="PF04750">
    <property type="entry name" value="Far-17a_AIG1"/>
    <property type="match status" value="1"/>
</dbReference>
<dbReference type="PROSITE" id="PS51257">
    <property type="entry name" value="PROKAR_LIPOPROTEIN"/>
    <property type="match status" value="1"/>
</dbReference>
<feature type="transmembrane region" description="Helical" evidence="17">
    <location>
        <begin position="124"/>
        <end position="143"/>
    </location>
</feature>
<comment type="catalytic activity">
    <reaction evidence="16">
        <text>12-(9Z-hexadecenoyloxy)-octadecanoate + H2O = 12-hydroxyoctadecanoate + (9Z)-hexadecenoate + H(+)</text>
        <dbReference type="Rhea" id="RHEA:52072"/>
        <dbReference type="ChEBI" id="CHEBI:15377"/>
        <dbReference type="ChEBI" id="CHEBI:15378"/>
        <dbReference type="ChEBI" id="CHEBI:32372"/>
        <dbReference type="ChEBI" id="CHEBI:84201"/>
        <dbReference type="ChEBI" id="CHEBI:136312"/>
    </reaction>
    <physiologicalReaction direction="left-to-right" evidence="16">
        <dbReference type="Rhea" id="RHEA:52073"/>
    </physiologicalReaction>
</comment>
<feature type="transmembrane region" description="Helical" evidence="17">
    <location>
        <begin position="5"/>
        <end position="23"/>
    </location>
</feature>
<evidence type="ECO:0000256" key="9">
    <source>
        <dbReference type="ARBA" id="ARBA00047863"/>
    </source>
</evidence>
<evidence type="ECO:0000256" key="1">
    <source>
        <dbReference type="ARBA" id="ARBA00000923"/>
    </source>
</evidence>
<sequence length="234" mass="27257">MLRIIFHILGVVLFFYGCYYDHTFVKIPNTSSTVTPFGGKLKYLTFLNAMLQTVYFTMAVLNDIFGSNEPTPSHKPVVRHIKDTMFSALAFPLALFVGITFWGLYAVDRELILPKALDPYFPVWLNHVMHSYIVLFTLIELFTSFRMYPKTKNGLTILFSFMICYVVWIHYIYFQTGSWVYPVLAVINWPLRVVFYLFSLGFIFSLYLLGEKLNRIIWSKEVESTVKSGKKKAK</sequence>
<comment type="caution">
    <text evidence="18">The sequence shown here is derived from an EMBL/GenBank/DDBJ whole genome shotgun (WGS) entry which is preliminary data.</text>
</comment>
<evidence type="ECO:0000256" key="5">
    <source>
        <dbReference type="ARBA" id="ARBA00022989"/>
    </source>
</evidence>
<comment type="catalytic activity">
    <reaction evidence="9">
        <text>9-hexadecanoyloxy-octadecanoate + H2O = 9-hydroxy-octadecanoate + hexadecanoate + H(+)</text>
        <dbReference type="Rhea" id="RHEA:52052"/>
        <dbReference type="ChEBI" id="CHEBI:7896"/>
        <dbReference type="ChEBI" id="CHEBI:15377"/>
        <dbReference type="ChEBI" id="CHEBI:15378"/>
        <dbReference type="ChEBI" id="CHEBI:83670"/>
        <dbReference type="ChEBI" id="CHEBI:136286"/>
    </reaction>
    <physiologicalReaction direction="left-to-right" evidence="9">
        <dbReference type="Rhea" id="RHEA:52053"/>
    </physiologicalReaction>
</comment>
<dbReference type="GO" id="GO:0016020">
    <property type="term" value="C:membrane"/>
    <property type="evidence" value="ECO:0007669"/>
    <property type="project" value="InterPro"/>
</dbReference>
<evidence type="ECO:0000256" key="17">
    <source>
        <dbReference type="SAM" id="Phobius"/>
    </source>
</evidence>
<comment type="catalytic activity">
    <reaction evidence="12">
        <text>9-(9Z-octadecenoyloxy)-octadecanoate + H2O = 9-hydroxy-octadecanoate + (9Z)-octadecenoate + H(+)</text>
        <dbReference type="Rhea" id="RHEA:52048"/>
        <dbReference type="ChEBI" id="CHEBI:15377"/>
        <dbReference type="ChEBI" id="CHEBI:15378"/>
        <dbReference type="ChEBI" id="CHEBI:30823"/>
        <dbReference type="ChEBI" id="CHEBI:136282"/>
        <dbReference type="ChEBI" id="CHEBI:136286"/>
    </reaction>
    <physiologicalReaction direction="left-to-right" evidence="12">
        <dbReference type="Rhea" id="RHEA:52049"/>
    </physiologicalReaction>
</comment>
<evidence type="ECO:0000256" key="16">
    <source>
        <dbReference type="ARBA" id="ARBA00049428"/>
    </source>
</evidence>
<dbReference type="EMBL" id="CAVLGL010000081">
    <property type="protein sequence ID" value="CAK1586988.1"/>
    <property type="molecule type" value="Genomic_DNA"/>
</dbReference>
<comment type="catalytic activity">
    <reaction evidence="14">
        <text>13-(9Z-octadecenoyloxy)-octadecanoate + H2O = 13-hydroxy-octadecanoate + (9Z)-octadecenoate + H(+)</text>
        <dbReference type="Rhea" id="RHEA:52064"/>
        <dbReference type="ChEBI" id="CHEBI:15377"/>
        <dbReference type="ChEBI" id="CHEBI:15378"/>
        <dbReference type="ChEBI" id="CHEBI:30823"/>
        <dbReference type="ChEBI" id="CHEBI:136303"/>
        <dbReference type="ChEBI" id="CHEBI:136304"/>
    </reaction>
    <physiologicalReaction direction="left-to-right" evidence="14">
        <dbReference type="Rhea" id="RHEA:52065"/>
    </physiologicalReaction>
</comment>
<evidence type="ECO:0000256" key="11">
    <source>
        <dbReference type="ARBA" id="ARBA00048701"/>
    </source>
</evidence>
<feature type="transmembrane region" description="Helical" evidence="17">
    <location>
        <begin position="86"/>
        <end position="104"/>
    </location>
</feature>
<dbReference type="PANTHER" id="PTHR10989">
    <property type="entry name" value="ANDROGEN-INDUCED PROTEIN 1-RELATED"/>
    <property type="match status" value="1"/>
</dbReference>
<protein>
    <recommendedName>
        <fullName evidence="20">Androgen-induced gene 1 protein-like</fullName>
    </recommendedName>
</protein>
<comment type="catalytic activity">
    <reaction evidence="13">
        <text>9-octadecanoyloxy-octadecanoate + H2O = 9-hydroxy-octadecanoate + octadecanoate + H(+)</text>
        <dbReference type="Rhea" id="RHEA:52096"/>
        <dbReference type="ChEBI" id="CHEBI:15377"/>
        <dbReference type="ChEBI" id="CHEBI:15378"/>
        <dbReference type="ChEBI" id="CHEBI:25629"/>
        <dbReference type="ChEBI" id="CHEBI:136286"/>
        <dbReference type="ChEBI" id="CHEBI:136373"/>
    </reaction>
    <physiologicalReaction direction="left-to-right" evidence="13">
        <dbReference type="Rhea" id="RHEA:52097"/>
    </physiologicalReaction>
</comment>
<evidence type="ECO:0000256" key="2">
    <source>
        <dbReference type="ARBA" id="ARBA00004127"/>
    </source>
</evidence>
<comment type="catalytic activity">
    <reaction evidence="1">
        <text>9-(9Z-hexadecenoyloxy)-octadecanoate + H2O = (9Z)-hexadecenoate + 9-hydroxy-octadecanoate + H(+)</text>
        <dbReference type="Rhea" id="RHEA:52068"/>
        <dbReference type="ChEBI" id="CHEBI:15377"/>
        <dbReference type="ChEBI" id="CHEBI:15378"/>
        <dbReference type="ChEBI" id="CHEBI:32372"/>
        <dbReference type="ChEBI" id="CHEBI:136286"/>
        <dbReference type="ChEBI" id="CHEBI:136309"/>
    </reaction>
    <physiologicalReaction direction="left-to-right" evidence="1">
        <dbReference type="Rhea" id="RHEA:52069"/>
    </physiologicalReaction>
</comment>
<feature type="transmembrane region" description="Helical" evidence="17">
    <location>
        <begin position="193"/>
        <end position="210"/>
    </location>
</feature>
<dbReference type="Proteomes" id="UP001314205">
    <property type="component" value="Unassembled WGS sequence"/>
</dbReference>
<comment type="catalytic activity">
    <reaction evidence="15">
        <text>13-(9Z-hexadecenoyloxy)-octadecanoate + H2O = 13-hydroxy-octadecanoate + (9Z)-hexadecenoate + H(+)</text>
        <dbReference type="Rhea" id="RHEA:52076"/>
        <dbReference type="ChEBI" id="CHEBI:15377"/>
        <dbReference type="ChEBI" id="CHEBI:15378"/>
        <dbReference type="ChEBI" id="CHEBI:32372"/>
        <dbReference type="ChEBI" id="CHEBI:136304"/>
        <dbReference type="ChEBI" id="CHEBI:136315"/>
    </reaction>
    <physiologicalReaction direction="left-to-right" evidence="15">
        <dbReference type="Rhea" id="RHEA:52077"/>
    </physiologicalReaction>
</comment>
<feature type="transmembrane region" description="Helical" evidence="17">
    <location>
        <begin position="155"/>
        <end position="173"/>
    </location>
</feature>
<evidence type="ECO:0000313" key="19">
    <source>
        <dbReference type="Proteomes" id="UP001314205"/>
    </source>
</evidence>
<keyword evidence="6 17" id="KW-0472">Membrane</keyword>
<name>A0AAV1KVC8_9NEOP</name>